<feature type="domain" description="DUF6535" evidence="3">
    <location>
        <begin position="111"/>
        <end position="289"/>
    </location>
</feature>
<proteinExistence type="predicted"/>
<evidence type="ECO:0000259" key="3">
    <source>
        <dbReference type="Pfam" id="PF20153"/>
    </source>
</evidence>
<reference evidence="4" key="1">
    <citation type="submission" date="2022-07" db="EMBL/GenBank/DDBJ databases">
        <title>Genome Sequence of Physisporinus lineatus.</title>
        <authorList>
            <person name="Buettner E."/>
        </authorList>
    </citation>
    <scope>NUCLEOTIDE SEQUENCE</scope>
    <source>
        <strain evidence="4">VT162</strain>
    </source>
</reference>
<evidence type="ECO:0000256" key="1">
    <source>
        <dbReference type="SAM" id="MobiDB-lite"/>
    </source>
</evidence>
<feature type="transmembrane region" description="Helical" evidence="2">
    <location>
        <begin position="295"/>
        <end position="320"/>
    </location>
</feature>
<dbReference type="Pfam" id="PF20153">
    <property type="entry name" value="DUF6535"/>
    <property type="match status" value="1"/>
</dbReference>
<feature type="region of interest" description="Disordered" evidence="1">
    <location>
        <begin position="1"/>
        <end position="68"/>
    </location>
</feature>
<keyword evidence="2" id="KW-1133">Transmembrane helix</keyword>
<dbReference type="InterPro" id="IPR045338">
    <property type="entry name" value="DUF6535"/>
</dbReference>
<evidence type="ECO:0000313" key="5">
    <source>
        <dbReference type="Proteomes" id="UP001212997"/>
    </source>
</evidence>
<feature type="transmembrane region" description="Helical" evidence="2">
    <location>
        <begin position="206"/>
        <end position="229"/>
    </location>
</feature>
<evidence type="ECO:0000256" key="2">
    <source>
        <dbReference type="SAM" id="Phobius"/>
    </source>
</evidence>
<evidence type="ECO:0000313" key="4">
    <source>
        <dbReference type="EMBL" id="KAJ3480989.1"/>
    </source>
</evidence>
<accession>A0AAD5UY67</accession>
<comment type="caution">
    <text evidence="4">The sequence shown here is derived from an EMBL/GenBank/DDBJ whole genome shotgun (WGS) entry which is preliminary data.</text>
</comment>
<gene>
    <name evidence="4" type="ORF">NLI96_g7973</name>
</gene>
<feature type="transmembrane region" description="Helical" evidence="2">
    <location>
        <begin position="136"/>
        <end position="155"/>
    </location>
</feature>
<name>A0AAD5UY67_9APHY</name>
<protein>
    <recommendedName>
        <fullName evidence="3">DUF6535 domain-containing protein</fullName>
    </recommendedName>
</protein>
<dbReference type="Proteomes" id="UP001212997">
    <property type="component" value="Unassembled WGS sequence"/>
</dbReference>
<keyword evidence="2" id="KW-0812">Transmembrane</keyword>
<keyword evidence="5" id="KW-1185">Reference proteome</keyword>
<dbReference type="AlphaFoldDB" id="A0AAD5UY67"/>
<organism evidence="4 5">
    <name type="scientific">Meripilus lineatus</name>
    <dbReference type="NCBI Taxonomy" id="2056292"/>
    <lineage>
        <taxon>Eukaryota</taxon>
        <taxon>Fungi</taxon>
        <taxon>Dikarya</taxon>
        <taxon>Basidiomycota</taxon>
        <taxon>Agaricomycotina</taxon>
        <taxon>Agaricomycetes</taxon>
        <taxon>Polyporales</taxon>
        <taxon>Meripilaceae</taxon>
        <taxon>Meripilus</taxon>
    </lineage>
</organism>
<keyword evidence="2" id="KW-0472">Membrane</keyword>
<sequence>MKARKTTLDEEGVELPEISTVDDTTHPRGFPNPSAVRLDRMQNQSGGSADHELRQTHTPSSQNVPLPFGRTRKATLIGPRKGKKEKPRFEKACEAIETETPDIALKNTDGWTDVSNVLVRFDEAEAKSHNENIDTLLVFAGLFSAILTAFIIEAYKLLQRDSSDASVRILLQISQQLNSFTVNSGVVNSTQAAFTLTPFVPNQNSVWVNALWFIALILSLITASLGMLVKQWLREYLTSAHVSPRERCRVRWFRRPGLLAYKVPEIAALLPLLLQFALVFFFAGLYLFIQPVHSSIATAVIVVVSIWLTFLLVTTFIPIMSPSCPYKTPFLKALFRRARDFLDFIFSNLKGTALGIYFQWNHRVSLFTEETDMWRNILDDGEILFDAYKTFKDPNVWEMLTRCVDLNSSLRSIKTLATLATSRKESPVILGQGECRSLVKSFVTCFRKALSSTEECKNLNDGFADALCLLQELTTSLPAIDESDLALTQMVEHVLHGSLCVTNAPDFVAACIVKALPEAKYIPQISSQVMERVIDFATDILENNSTIHPPSHPFELFRVVLHCAEKTTEDSSHLLKDKMPQFTNQLATMLGSWQLTYINPELSCIRSHSALNMAMKHHQRQPGIINKALFEALHVSSLQLFNSIVTRYQLAAHFQAGEGAVPQGRATQPVITDWEQILEGGEYVEVEVRGLGEYGDDWDHARMRVDCKHRMEFMMNYLVLSLNFREDFARYQIQV</sequence>
<feature type="transmembrane region" description="Helical" evidence="2">
    <location>
        <begin position="266"/>
        <end position="289"/>
    </location>
</feature>
<dbReference type="EMBL" id="JANAWD010000345">
    <property type="protein sequence ID" value="KAJ3480989.1"/>
    <property type="molecule type" value="Genomic_DNA"/>
</dbReference>